<dbReference type="PROSITE" id="PS51257">
    <property type="entry name" value="PROKAR_LIPOPROTEIN"/>
    <property type="match status" value="1"/>
</dbReference>
<sequence>MKLGTLILGSAVLALGACATGGDEGSPQSDAGPASVSAEIRDATGRVVAQSTAEEVGDGIRVRVESVALPQGAYGAHVHVTGRCDPPAFTTAGPHWNPTGRQHGKDNPQGMHKGDLPNLLVGTDGRGSFEYTIPDASLTGGASALLDADGAAVVVHQSADDYRTDPSGNSGNRIACGVLG</sequence>
<reference evidence="4 5" key="1">
    <citation type="submission" date="2019-03" db="EMBL/GenBank/DDBJ databases">
        <title>Genome sequence of Sphingomonas sp. 17J27-24.</title>
        <authorList>
            <person name="Kim M."/>
            <person name="Maeng S."/>
            <person name="Sathiyaraj S."/>
        </authorList>
    </citation>
    <scope>NUCLEOTIDE SEQUENCE [LARGE SCALE GENOMIC DNA]</scope>
    <source>
        <strain evidence="4 5">17J27-24</strain>
    </source>
</reference>
<dbReference type="InterPro" id="IPR001424">
    <property type="entry name" value="SOD_Cu_Zn_dom"/>
</dbReference>
<organism evidence="4 5">
    <name type="scientific">Sphingomonas parva</name>
    <dbReference type="NCBI Taxonomy" id="2555898"/>
    <lineage>
        <taxon>Bacteria</taxon>
        <taxon>Pseudomonadati</taxon>
        <taxon>Pseudomonadota</taxon>
        <taxon>Alphaproteobacteria</taxon>
        <taxon>Sphingomonadales</taxon>
        <taxon>Sphingomonadaceae</taxon>
        <taxon>Sphingomonas</taxon>
    </lineage>
</organism>
<dbReference type="InterPro" id="IPR036423">
    <property type="entry name" value="SOD-like_Cu/Zn_dom_sf"/>
</dbReference>
<dbReference type="SUPFAM" id="SSF49329">
    <property type="entry name" value="Cu,Zn superoxide dismutase-like"/>
    <property type="match status" value="1"/>
</dbReference>
<proteinExistence type="inferred from homology"/>
<gene>
    <name evidence="4" type="ORF">E2493_15450</name>
</gene>
<protein>
    <submittedName>
        <fullName evidence="4">Superoxide dismutase family protein</fullName>
    </submittedName>
</protein>
<dbReference type="RefSeq" id="WP_135088394.1">
    <property type="nucleotide sequence ID" value="NZ_SPDV01000032.1"/>
</dbReference>
<feature type="signal peptide" evidence="2">
    <location>
        <begin position="1"/>
        <end position="19"/>
    </location>
</feature>
<evidence type="ECO:0000256" key="1">
    <source>
        <dbReference type="ARBA" id="ARBA00010457"/>
    </source>
</evidence>
<accession>A0A4Y8ZMZ3</accession>
<feature type="domain" description="Superoxide dismutase copper/zinc binding" evidence="3">
    <location>
        <begin position="45"/>
        <end position="178"/>
    </location>
</feature>
<evidence type="ECO:0000259" key="3">
    <source>
        <dbReference type="Pfam" id="PF00080"/>
    </source>
</evidence>
<keyword evidence="5" id="KW-1185">Reference proteome</keyword>
<dbReference type="Pfam" id="PF00080">
    <property type="entry name" value="Sod_Cu"/>
    <property type="match status" value="1"/>
</dbReference>
<dbReference type="AlphaFoldDB" id="A0A4Y8ZMZ3"/>
<dbReference type="Proteomes" id="UP000298213">
    <property type="component" value="Unassembled WGS sequence"/>
</dbReference>
<dbReference type="Gene3D" id="2.60.40.200">
    <property type="entry name" value="Superoxide dismutase, copper/zinc binding domain"/>
    <property type="match status" value="1"/>
</dbReference>
<comment type="caution">
    <text evidence="4">The sequence shown here is derived from an EMBL/GenBank/DDBJ whole genome shotgun (WGS) entry which is preliminary data.</text>
</comment>
<evidence type="ECO:0000313" key="4">
    <source>
        <dbReference type="EMBL" id="TFI57378.1"/>
    </source>
</evidence>
<evidence type="ECO:0000313" key="5">
    <source>
        <dbReference type="Proteomes" id="UP000298213"/>
    </source>
</evidence>
<dbReference type="EMBL" id="SPDV01000032">
    <property type="protein sequence ID" value="TFI57378.1"/>
    <property type="molecule type" value="Genomic_DNA"/>
</dbReference>
<name>A0A4Y8ZMZ3_9SPHN</name>
<feature type="chain" id="PRO_5021188528" evidence="2">
    <location>
        <begin position="20"/>
        <end position="180"/>
    </location>
</feature>
<dbReference type="InterPro" id="IPR024134">
    <property type="entry name" value="SOD_Cu/Zn_/chaperone"/>
</dbReference>
<dbReference type="GO" id="GO:0006801">
    <property type="term" value="P:superoxide metabolic process"/>
    <property type="evidence" value="ECO:0007669"/>
    <property type="project" value="InterPro"/>
</dbReference>
<dbReference type="OrthoDB" id="5431326at2"/>
<dbReference type="PANTHER" id="PTHR10003">
    <property type="entry name" value="SUPEROXIDE DISMUTASE CU-ZN -RELATED"/>
    <property type="match status" value="1"/>
</dbReference>
<evidence type="ECO:0000256" key="2">
    <source>
        <dbReference type="SAM" id="SignalP"/>
    </source>
</evidence>
<dbReference type="GO" id="GO:0005507">
    <property type="term" value="F:copper ion binding"/>
    <property type="evidence" value="ECO:0007669"/>
    <property type="project" value="InterPro"/>
</dbReference>
<comment type="similarity">
    <text evidence="1">Belongs to the Cu-Zn superoxide dismutase family.</text>
</comment>
<keyword evidence="2" id="KW-0732">Signal</keyword>
<dbReference type="CDD" id="cd00305">
    <property type="entry name" value="Cu-Zn_Superoxide_Dismutase"/>
    <property type="match status" value="1"/>
</dbReference>